<comment type="similarity">
    <text evidence="2">Belongs to the bacterial solute-binding protein 8 family.</text>
</comment>
<feature type="region of interest" description="Disordered" evidence="5">
    <location>
        <begin position="55"/>
        <end position="83"/>
    </location>
</feature>
<dbReference type="GO" id="GO:1901678">
    <property type="term" value="P:iron coordination entity transport"/>
    <property type="evidence" value="ECO:0007669"/>
    <property type="project" value="UniProtKB-ARBA"/>
</dbReference>
<reference evidence="8 9" key="1">
    <citation type="journal article" date="2019" name="Emerg. Microbes Infect.">
        <title>Comprehensive subspecies identification of 175 nontuberculous mycobacteria species based on 7547 genomic profiles.</title>
        <authorList>
            <person name="Matsumoto Y."/>
            <person name="Kinjo T."/>
            <person name="Motooka D."/>
            <person name="Nabeya D."/>
            <person name="Jung N."/>
            <person name="Uechi K."/>
            <person name="Horii T."/>
            <person name="Iida T."/>
            <person name="Fujita J."/>
            <person name="Nakamura S."/>
        </authorList>
    </citation>
    <scope>NUCLEOTIDE SEQUENCE [LARGE SCALE GENOMIC DNA]</scope>
    <source>
        <strain evidence="8 9">JCM 6375</strain>
    </source>
</reference>
<gene>
    <name evidence="8" type="ORF">MMOR_44210</name>
</gene>
<dbReference type="EMBL" id="AP022560">
    <property type="protein sequence ID" value="BBX03485.1"/>
    <property type="molecule type" value="Genomic_DNA"/>
</dbReference>
<dbReference type="Pfam" id="PF01497">
    <property type="entry name" value="Peripla_BP_2"/>
    <property type="match status" value="1"/>
</dbReference>
<feature type="chain" id="PRO_5042242079" evidence="6">
    <location>
        <begin position="19"/>
        <end position="367"/>
    </location>
</feature>
<evidence type="ECO:0000256" key="6">
    <source>
        <dbReference type="SAM" id="SignalP"/>
    </source>
</evidence>
<keyword evidence="9" id="KW-1185">Reference proteome</keyword>
<dbReference type="Gene3D" id="3.40.50.1980">
    <property type="entry name" value="Nitrogenase molybdenum iron protein domain"/>
    <property type="match status" value="2"/>
</dbReference>
<evidence type="ECO:0000256" key="4">
    <source>
        <dbReference type="ARBA" id="ARBA00022729"/>
    </source>
</evidence>
<accession>A0AAD1HEU7</accession>
<evidence type="ECO:0000256" key="5">
    <source>
        <dbReference type="SAM" id="MobiDB-lite"/>
    </source>
</evidence>
<dbReference type="PROSITE" id="PS51257">
    <property type="entry name" value="PROKAR_LIPOPROTEIN"/>
    <property type="match status" value="1"/>
</dbReference>
<evidence type="ECO:0000313" key="8">
    <source>
        <dbReference type="EMBL" id="BBX03485.1"/>
    </source>
</evidence>
<evidence type="ECO:0000313" key="9">
    <source>
        <dbReference type="Proteomes" id="UP000466681"/>
    </source>
</evidence>
<feature type="domain" description="Fe/B12 periplasmic-binding" evidence="7">
    <location>
        <begin position="99"/>
        <end position="367"/>
    </location>
</feature>
<dbReference type="CDD" id="cd01146">
    <property type="entry name" value="FhuD"/>
    <property type="match status" value="1"/>
</dbReference>
<dbReference type="Proteomes" id="UP000466681">
    <property type="component" value="Chromosome"/>
</dbReference>
<dbReference type="GO" id="GO:0030288">
    <property type="term" value="C:outer membrane-bounded periplasmic space"/>
    <property type="evidence" value="ECO:0007669"/>
    <property type="project" value="TreeGrafter"/>
</dbReference>
<organism evidence="8 9">
    <name type="scientific">Mycolicibacterium moriokaense</name>
    <dbReference type="NCBI Taxonomy" id="39691"/>
    <lineage>
        <taxon>Bacteria</taxon>
        <taxon>Bacillati</taxon>
        <taxon>Actinomycetota</taxon>
        <taxon>Actinomycetes</taxon>
        <taxon>Mycobacteriales</taxon>
        <taxon>Mycobacteriaceae</taxon>
        <taxon>Mycolicibacterium</taxon>
    </lineage>
</organism>
<dbReference type="PANTHER" id="PTHR30532">
    <property type="entry name" value="IRON III DICITRATE-BINDING PERIPLASMIC PROTEIN"/>
    <property type="match status" value="1"/>
</dbReference>
<dbReference type="RefSeq" id="WP_083150419.1">
    <property type="nucleotide sequence ID" value="NZ_AP022560.1"/>
</dbReference>
<name>A0AAD1HEU7_9MYCO</name>
<dbReference type="InterPro" id="IPR002491">
    <property type="entry name" value="ABC_transptr_periplasmic_BD"/>
</dbReference>
<evidence type="ECO:0000259" key="7">
    <source>
        <dbReference type="PROSITE" id="PS50983"/>
    </source>
</evidence>
<dbReference type="KEGG" id="mmor:MMOR_44210"/>
<evidence type="ECO:0000256" key="3">
    <source>
        <dbReference type="ARBA" id="ARBA00022448"/>
    </source>
</evidence>
<feature type="compositionally biased region" description="Pro residues" evidence="5">
    <location>
        <begin position="71"/>
        <end position="80"/>
    </location>
</feature>
<dbReference type="SUPFAM" id="SSF53807">
    <property type="entry name" value="Helical backbone' metal receptor"/>
    <property type="match status" value="1"/>
</dbReference>
<dbReference type="PANTHER" id="PTHR30532:SF25">
    <property type="entry name" value="IRON(III) DICITRATE-BINDING PERIPLASMIC PROTEIN"/>
    <property type="match status" value="1"/>
</dbReference>
<dbReference type="AlphaFoldDB" id="A0AAD1HEU7"/>
<keyword evidence="3" id="KW-0813">Transport</keyword>
<dbReference type="InterPro" id="IPR051313">
    <property type="entry name" value="Bact_iron-sidero_bind"/>
</dbReference>
<proteinExistence type="inferred from homology"/>
<feature type="signal peptide" evidence="6">
    <location>
        <begin position="1"/>
        <end position="18"/>
    </location>
</feature>
<sequence>MLISGPRAGLLASSAAIASALAITVVSGCGSLGGDTPPTAGESSAITSTTKIASAGVLGNQRRPDESCAPEPTPVDPGPPDRLVQHAAGETEVRADPQRIVVLSGDQLDTLCALGLQSRVVAAALPDGSTSQPSYLGQVLHDVPPAGTRSAPDIEAIKAATPDLILGSEALTPGDFGELSAIAPTVFTGPPGAKWQDNMRTVGAATGRLDVANEMIDGFERAADKTGAENDATHFQASVVQFTDSVMRVYGLENFPGSVLAAVGVDRPASQRFTDKPYIEIGITDADLEDSPDFSAADGDIVYLSFDSPAAKDRAPRVLESDAWKKLSANRDNRVFAVNNEVWQTGEGIVAARGILADLPWINAPIN</sequence>
<protein>
    <submittedName>
        <fullName evidence="8">Fe3+-citrate ABC transporter substrate-binding protein</fullName>
    </submittedName>
</protein>
<keyword evidence="4 6" id="KW-0732">Signal</keyword>
<comment type="subcellular location">
    <subcellularLocation>
        <location evidence="1">Cell envelope</location>
    </subcellularLocation>
</comment>
<evidence type="ECO:0000256" key="1">
    <source>
        <dbReference type="ARBA" id="ARBA00004196"/>
    </source>
</evidence>
<evidence type="ECO:0000256" key="2">
    <source>
        <dbReference type="ARBA" id="ARBA00008814"/>
    </source>
</evidence>
<dbReference type="PROSITE" id="PS50983">
    <property type="entry name" value="FE_B12_PBP"/>
    <property type="match status" value="1"/>
</dbReference>